<evidence type="ECO:0000313" key="3">
    <source>
        <dbReference type="EMBL" id="CAF4020710.1"/>
    </source>
</evidence>
<proteinExistence type="predicted"/>
<protein>
    <submittedName>
        <fullName evidence="2">Uncharacterized protein</fullName>
    </submittedName>
</protein>
<evidence type="ECO:0000313" key="4">
    <source>
        <dbReference type="EMBL" id="CAF4298215.1"/>
    </source>
</evidence>
<dbReference type="Proteomes" id="UP000681722">
    <property type="component" value="Unassembled WGS sequence"/>
</dbReference>
<organism evidence="2 5">
    <name type="scientific">Didymodactylos carnosus</name>
    <dbReference type="NCBI Taxonomy" id="1234261"/>
    <lineage>
        <taxon>Eukaryota</taxon>
        <taxon>Metazoa</taxon>
        <taxon>Spiralia</taxon>
        <taxon>Gnathifera</taxon>
        <taxon>Rotifera</taxon>
        <taxon>Eurotatoria</taxon>
        <taxon>Bdelloidea</taxon>
        <taxon>Philodinida</taxon>
        <taxon>Philodinidae</taxon>
        <taxon>Didymodactylos</taxon>
    </lineage>
</organism>
<dbReference type="EMBL" id="CAJNOQ010017787">
    <property type="protein sequence ID" value="CAF1408038.1"/>
    <property type="molecule type" value="Genomic_DNA"/>
</dbReference>
<dbReference type="Proteomes" id="UP000682733">
    <property type="component" value="Unassembled WGS sequence"/>
</dbReference>
<evidence type="ECO:0000313" key="2">
    <source>
        <dbReference type="EMBL" id="CAF1408038.1"/>
    </source>
</evidence>
<gene>
    <name evidence="2" type="ORF">GPM918_LOCUS33429</name>
    <name evidence="1" type="ORF">OVA965_LOCUS24488</name>
    <name evidence="4" type="ORF">SRO942_LOCUS34110</name>
    <name evidence="3" type="ORF">TMI583_LOCUS25209</name>
</gene>
<dbReference type="Proteomes" id="UP000677228">
    <property type="component" value="Unassembled WGS sequence"/>
</dbReference>
<dbReference type="EMBL" id="CAJNOK010014779">
    <property type="protein sequence ID" value="CAF1211789.1"/>
    <property type="molecule type" value="Genomic_DNA"/>
</dbReference>
<comment type="caution">
    <text evidence="2">The sequence shown here is derived from an EMBL/GenBank/DDBJ whole genome shotgun (WGS) entry which is preliminary data.</text>
</comment>
<dbReference type="AlphaFoldDB" id="A0A815LGR9"/>
<accession>A0A815LGR9</accession>
<evidence type="ECO:0000313" key="1">
    <source>
        <dbReference type="EMBL" id="CAF1211789.1"/>
    </source>
</evidence>
<name>A0A815LGR9_9BILA</name>
<reference evidence="2" key="1">
    <citation type="submission" date="2021-02" db="EMBL/GenBank/DDBJ databases">
        <authorList>
            <person name="Nowell W R."/>
        </authorList>
    </citation>
    <scope>NUCLEOTIDE SEQUENCE</scope>
</reference>
<dbReference type="EMBL" id="CAJOBC010083207">
    <property type="protein sequence ID" value="CAF4298215.1"/>
    <property type="molecule type" value="Genomic_DNA"/>
</dbReference>
<sequence length="272" mass="32209">MSADNNPVSIKKCIRLLFQDKEQQNFLSLRSLILNGLTNENVRQLLDCCQQHECLPNLQCLAILNSAGYTCFNLSYLFILCKQLPNLLHLNLNCLQLALHTYVRSPYPLKCKIKFHLIIENDYSDFRHFELLLKNMPNLYYLNIDGSSGVRFNFYRYPWNHFFYSQRWQNLLSQLTKLKQISIDITTKFCDKSNNNSNNGETLIKNINDTILPSFNNNEFFKNLHFSIELHTYHPIGFWDTRDAELMKLLDITRADQYKYYHSVRISCNYNC</sequence>
<evidence type="ECO:0000313" key="5">
    <source>
        <dbReference type="Proteomes" id="UP000663829"/>
    </source>
</evidence>
<keyword evidence="5" id="KW-1185">Reference proteome</keyword>
<dbReference type="Proteomes" id="UP000663829">
    <property type="component" value="Unassembled WGS sequence"/>
</dbReference>
<dbReference type="EMBL" id="CAJOBA010036314">
    <property type="protein sequence ID" value="CAF4020710.1"/>
    <property type="molecule type" value="Genomic_DNA"/>
</dbReference>